<dbReference type="GeneID" id="24722385"/>
<proteinExistence type="predicted"/>
<evidence type="ECO:0000313" key="2">
    <source>
        <dbReference type="Proteomes" id="UP000032686"/>
    </source>
</evidence>
<dbReference type="KEGG" id="vg:24722385"/>
<protein>
    <submittedName>
        <fullName evidence="1">Uncharacterized protein</fullName>
    </submittedName>
</protein>
<evidence type="ECO:0000313" key="1">
    <source>
        <dbReference type="EMBL" id="AIX12622.1"/>
    </source>
</evidence>
<keyword evidence="2" id="KW-1185">Reference proteome</keyword>
<dbReference type="EMBL" id="KM677185">
    <property type="protein sequence ID" value="AIX12622.1"/>
    <property type="molecule type" value="Genomic_DNA"/>
</dbReference>
<gene>
    <name evidence="1" type="ORF">WRP3_119</name>
</gene>
<organism evidence="1 2">
    <name type="scientific">Lactococcus phage WRP3</name>
    <dbReference type="NCBI Taxonomy" id="1560313"/>
    <lineage>
        <taxon>Viruses</taxon>
        <taxon>Duplodnaviria</taxon>
        <taxon>Heunggongvirae</taxon>
        <taxon>Uroviricota</taxon>
        <taxon>Caudoviricetes</taxon>
        <taxon>Audreyjarvisvirus</taxon>
        <taxon>Audreyjarvisvirus WRP3</taxon>
    </lineage>
</organism>
<dbReference type="OrthoDB" id="31519at10239"/>
<dbReference type="RefSeq" id="YP_009147776.1">
    <property type="nucleotide sequence ID" value="NC_027341.1"/>
</dbReference>
<reference evidence="1 2" key="1">
    <citation type="journal article" date="2015" name="Appl. Environ. Microbiol.">
        <title>Lactococcal 949 group phages recognize a carbohydrate receptor on the host cell surface.</title>
        <authorList>
            <person name="Mahony J."/>
            <person name="Randazzo W."/>
            <person name="Neve H."/>
            <person name="Settanni L."/>
            <person name="van Sinderen D."/>
        </authorList>
    </citation>
    <scope>NUCLEOTIDE SEQUENCE [LARGE SCALE GENOMIC DNA]</scope>
    <source>
        <strain evidence="1">WRP3</strain>
    </source>
</reference>
<sequence>MPNKLNVEDKSFEDKWFIFDTYHEISKCVYYNKELNNLMTFYSETEETPVDVINWVVNKDRFLETLDILETNKNTVVSFFRVEGTTSDVTILETTKDVIGTLKRKTMSGINKHINDVIYKKDKKLLYKKFAIVKDL</sequence>
<name>A0A0D3MSX3_9CAUD</name>
<dbReference type="Proteomes" id="UP000032686">
    <property type="component" value="Segment"/>
</dbReference>
<accession>A0A0D3MSX3</accession>